<gene>
    <name evidence="5" type="ORF">CAUS1442_LOCUS11328</name>
</gene>
<evidence type="ECO:0000313" key="5">
    <source>
        <dbReference type="EMBL" id="CAD8339195.1"/>
    </source>
</evidence>
<evidence type="ECO:0000256" key="3">
    <source>
        <dbReference type="ARBA" id="ARBA00023002"/>
    </source>
</evidence>
<evidence type="ECO:0008006" key="6">
    <source>
        <dbReference type="Google" id="ProtNLM"/>
    </source>
</evidence>
<dbReference type="PANTHER" id="PTHR43899:SF13">
    <property type="entry name" value="RH59310P"/>
    <property type="match status" value="1"/>
</dbReference>
<reference evidence="5" key="1">
    <citation type="submission" date="2021-01" db="EMBL/GenBank/DDBJ databases">
        <authorList>
            <person name="Corre E."/>
            <person name="Pelletier E."/>
            <person name="Niang G."/>
            <person name="Scheremetjew M."/>
            <person name="Finn R."/>
            <person name="Kale V."/>
            <person name="Holt S."/>
            <person name="Cochrane G."/>
            <person name="Meng A."/>
            <person name="Brown T."/>
            <person name="Cohen L."/>
        </authorList>
    </citation>
    <scope>NUCLEOTIDE SEQUENCE</scope>
    <source>
        <strain evidence="5">CCMP3328</strain>
    </source>
</reference>
<dbReference type="AlphaFoldDB" id="A0A7R9WYL8"/>
<dbReference type="CDD" id="cd05356">
    <property type="entry name" value="17beta-HSD1_like_SDR_c"/>
    <property type="match status" value="1"/>
</dbReference>
<dbReference type="PRINTS" id="PR00081">
    <property type="entry name" value="GDHRDH"/>
</dbReference>
<keyword evidence="2" id="KW-0521">NADP</keyword>
<evidence type="ECO:0000256" key="4">
    <source>
        <dbReference type="RuleBase" id="RU000363"/>
    </source>
</evidence>
<dbReference type="SUPFAM" id="SSF51735">
    <property type="entry name" value="NAD(P)-binding Rossmann-fold domains"/>
    <property type="match status" value="1"/>
</dbReference>
<dbReference type="PIRSF" id="PIRSF000126">
    <property type="entry name" value="11-beta-HSD1"/>
    <property type="match status" value="1"/>
</dbReference>
<proteinExistence type="inferred from homology"/>
<evidence type="ECO:0000256" key="1">
    <source>
        <dbReference type="ARBA" id="ARBA00006484"/>
    </source>
</evidence>
<evidence type="ECO:0000256" key="2">
    <source>
        <dbReference type="ARBA" id="ARBA00022857"/>
    </source>
</evidence>
<protein>
    <recommendedName>
        <fullName evidence="6">Steroid dehydrogenase</fullName>
    </recommendedName>
</protein>
<dbReference type="PANTHER" id="PTHR43899">
    <property type="entry name" value="RH59310P"/>
    <property type="match status" value="1"/>
</dbReference>
<dbReference type="FunFam" id="3.40.50.720:FF:000137">
    <property type="entry name" value="Hydroxysteroid (17-beta) dehydrogenase 3"/>
    <property type="match status" value="1"/>
</dbReference>
<dbReference type="PRINTS" id="PR00080">
    <property type="entry name" value="SDRFAMILY"/>
</dbReference>
<keyword evidence="3" id="KW-0560">Oxidoreductase</keyword>
<organism evidence="5">
    <name type="scientific">Craspedostauros australis</name>
    <dbReference type="NCBI Taxonomy" id="1486917"/>
    <lineage>
        <taxon>Eukaryota</taxon>
        <taxon>Sar</taxon>
        <taxon>Stramenopiles</taxon>
        <taxon>Ochrophyta</taxon>
        <taxon>Bacillariophyta</taxon>
        <taxon>Bacillariophyceae</taxon>
        <taxon>Bacillariophycidae</taxon>
        <taxon>Naviculales</taxon>
        <taxon>Naviculaceae</taxon>
        <taxon>Craspedostauros</taxon>
    </lineage>
</organism>
<dbReference type="GO" id="GO:0016491">
    <property type="term" value="F:oxidoreductase activity"/>
    <property type="evidence" value="ECO:0007669"/>
    <property type="project" value="UniProtKB-KW"/>
</dbReference>
<dbReference type="InterPro" id="IPR036291">
    <property type="entry name" value="NAD(P)-bd_dom_sf"/>
</dbReference>
<dbReference type="Gene3D" id="3.40.50.720">
    <property type="entry name" value="NAD(P)-binding Rossmann-like Domain"/>
    <property type="match status" value="1"/>
</dbReference>
<dbReference type="Pfam" id="PF00106">
    <property type="entry name" value="adh_short"/>
    <property type="match status" value="1"/>
</dbReference>
<sequence>MSDIDWKFGVLSAIGTYFASKAVIHFFKTFLRPARDLKKFGKWAVITGATDGIGKAYAMALAKKGMSIMLISRTESKLQDVKKEIDEKKYDGVTVEYTVCDYSKFDKAAQAKVAAAVKDLEVGVLINNVGVSYRYPKFFHELNDEEVQNLMTMNIDSTIWMTRMVLDGMISRKKQGGAIINLSSGSAMYTLPLLAEYSASKSFIEKFSRAINAEYSTSNNITCQCQIPFYVATKLAKMRPSLMVPTPKQYVENAIKWVGYADAVVSPIYLHSIQGWVLSILPDFVVSKIIMDMHLATRKRGMKKDAKLAAEASGKKTE</sequence>
<accession>A0A7R9WYL8</accession>
<dbReference type="EMBL" id="HBEF01018321">
    <property type="protein sequence ID" value="CAD8339195.1"/>
    <property type="molecule type" value="Transcribed_RNA"/>
</dbReference>
<dbReference type="InterPro" id="IPR002347">
    <property type="entry name" value="SDR_fam"/>
</dbReference>
<comment type="similarity">
    <text evidence="1 4">Belongs to the short-chain dehydrogenases/reductases (SDR) family.</text>
</comment>
<name>A0A7R9WYL8_9STRA</name>
<dbReference type="InterPro" id="IPR051019">
    <property type="entry name" value="VLCFA-Steroid_DH"/>
</dbReference>